<feature type="region of interest" description="Disordered" evidence="1">
    <location>
        <begin position="418"/>
        <end position="478"/>
    </location>
</feature>
<dbReference type="PANTHER" id="PTHR47050">
    <property type="entry name" value="TETRATRICOPEPTIDE REPEAT PROTEIN 24"/>
    <property type="match status" value="1"/>
</dbReference>
<dbReference type="PANTHER" id="PTHR47050:SF1">
    <property type="entry name" value="TETRATRICOPEPTIDE REPEAT PROTEIN 24-LIKE"/>
    <property type="match status" value="1"/>
</dbReference>
<dbReference type="Proteomes" id="UP001187415">
    <property type="component" value="Unassembled WGS sequence"/>
</dbReference>
<feature type="region of interest" description="Disordered" evidence="1">
    <location>
        <begin position="496"/>
        <end position="538"/>
    </location>
</feature>
<evidence type="ECO:0000256" key="1">
    <source>
        <dbReference type="SAM" id="MobiDB-lite"/>
    </source>
</evidence>
<dbReference type="SUPFAM" id="SSF48452">
    <property type="entry name" value="TPR-like"/>
    <property type="match status" value="2"/>
</dbReference>
<evidence type="ECO:0000313" key="2">
    <source>
        <dbReference type="EMBL" id="KAK2845225.1"/>
    </source>
</evidence>
<evidence type="ECO:0000313" key="3">
    <source>
        <dbReference type="Proteomes" id="UP001187415"/>
    </source>
</evidence>
<gene>
    <name evidence="2" type="ORF">Q5P01_011884</name>
</gene>
<dbReference type="InterPro" id="IPR011990">
    <property type="entry name" value="TPR-like_helical_dom_sf"/>
</dbReference>
<accession>A0AA88MXQ7</accession>
<comment type="caution">
    <text evidence="2">The sequence shown here is derived from an EMBL/GenBank/DDBJ whole genome shotgun (WGS) entry which is preliminary data.</text>
</comment>
<feature type="compositionally biased region" description="Basic and acidic residues" evidence="1">
    <location>
        <begin position="468"/>
        <end position="478"/>
    </location>
</feature>
<organism evidence="2 3">
    <name type="scientific">Channa striata</name>
    <name type="common">Snakehead murrel</name>
    <name type="synonym">Ophicephalus striatus</name>
    <dbReference type="NCBI Taxonomy" id="64152"/>
    <lineage>
        <taxon>Eukaryota</taxon>
        <taxon>Metazoa</taxon>
        <taxon>Chordata</taxon>
        <taxon>Craniata</taxon>
        <taxon>Vertebrata</taxon>
        <taxon>Euteleostomi</taxon>
        <taxon>Actinopterygii</taxon>
        <taxon>Neopterygii</taxon>
        <taxon>Teleostei</taxon>
        <taxon>Neoteleostei</taxon>
        <taxon>Acanthomorphata</taxon>
        <taxon>Anabantaria</taxon>
        <taxon>Anabantiformes</taxon>
        <taxon>Channoidei</taxon>
        <taxon>Channidae</taxon>
        <taxon>Channa</taxon>
    </lineage>
</organism>
<dbReference type="Gene3D" id="1.25.40.10">
    <property type="entry name" value="Tetratricopeptide repeat domain"/>
    <property type="match status" value="2"/>
</dbReference>
<protein>
    <recommendedName>
        <fullName evidence="4">Tetratricopeptide repeat protein 24</fullName>
    </recommendedName>
</protein>
<dbReference type="EMBL" id="JAUPFM010000008">
    <property type="protein sequence ID" value="KAK2845225.1"/>
    <property type="molecule type" value="Genomic_DNA"/>
</dbReference>
<feature type="compositionally biased region" description="Basic and acidic residues" evidence="1">
    <location>
        <begin position="496"/>
        <end position="505"/>
    </location>
</feature>
<dbReference type="InterPro" id="IPR019734">
    <property type="entry name" value="TPR_rpt"/>
</dbReference>
<reference evidence="2" key="1">
    <citation type="submission" date="2023-07" db="EMBL/GenBank/DDBJ databases">
        <title>Chromosome-level Genome Assembly of Striped Snakehead (Channa striata).</title>
        <authorList>
            <person name="Liu H."/>
        </authorList>
    </citation>
    <scope>NUCLEOTIDE SEQUENCE</scope>
    <source>
        <strain evidence="2">Gz</strain>
        <tissue evidence="2">Muscle</tissue>
    </source>
</reference>
<proteinExistence type="predicted"/>
<feature type="region of interest" description="Disordered" evidence="1">
    <location>
        <begin position="1"/>
        <end position="25"/>
    </location>
</feature>
<dbReference type="SMART" id="SM00028">
    <property type="entry name" value="TPR"/>
    <property type="match status" value="6"/>
</dbReference>
<name>A0AA88MXQ7_CHASR</name>
<dbReference type="Pfam" id="PF14938">
    <property type="entry name" value="SNAP"/>
    <property type="match status" value="1"/>
</dbReference>
<sequence>MASDMSRPGEVDVNVGRRRRREQDVRTRKVSAVGIEELTSTGHQALKEGRTEDALTCFKDALRTAEQLQDSRVFRTCSFNLGAAYVEVGRPQKGINFLQQTEVGPKADRIPDLQFNLALAHNALGHTQEATAYFLQAANLYRSQGAGSSEGEACMEMGRCYGRTQEWGLAVHGFLRAAESYKVASLLDSAATALNEAGSHMVQSDQFSHDDIVSVLTKCLSLADSIKDTWILGNLYQSVGTSFCRLRCFQQAVQCFQAALGTVAQWPPLLAKVLHNLGAALNSLGQFSSAVGYHRLAAGLYGSLGYRGDQARCFTNLALAYSQLGDEEEAAESFIHALQGFRDTEDHLAQVQVCESLADCYLKLRKQHKAVQLYKEALSALSHCEDDSGRLRDHLVDRLTAALQQSLTISLQRPHTLMPCPLGSNPHSSPLRQPIRKSDITPNPGSLSKLLQPKQSWEAPGAGQEATSRQEVDGDGDQSEHKIVAPELHSLYHSEEMDQVQHSESLHPNTPGELWLDRENPPTESETSLAEALPIIETHPPMSRWRSQFCSLM</sequence>
<evidence type="ECO:0008006" key="4">
    <source>
        <dbReference type="Google" id="ProtNLM"/>
    </source>
</evidence>
<dbReference type="AlphaFoldDB" id="A0AA88MXQ7"/>
<keyword evidence="3" id="KW-1185">Reference proteome</keyword>
<dbReference type="Pfam" id="PF13424">
    <property type="entry name" value="TPR_12"/>
    <property type="match status" value="1"/>
</dbReference>
<dbReference type="InterPro" id="IPR024812">
    <property type="entry name" value="TPR_24"/>
</dbReference>